<dbReference type="Proteomes" id="UP000294003">
    <property type="component" value="Unassembled WGS sequence"/>
</dbReference>
<feature type="chain" id="PRO_5045777699" evidence="1">
    <location>
        <begin position="22"/>
        <end position="160"/>
    </location>
</feature>
<evidence type="ECO:0000256" key="1">
    <source>
        <dbReference type="SAM" id="SignalP"/>
    </source>
</evidence>
<evidence type="ECO:0000313" key="3">
    <source>
        <dbReference type="Proteomes" id="UP000294003"/>
    </source>
</evidence>
<keyword evidence="1" id="KW-0732">Signal</keyword>
<reference evidence="2 3" key="1">
    <citation type="submission" date="2018-06" db="EMBL/GenBank/DDBJ databases">
        <title>Complete Genomes of Monosporascus.</title>
        <authorList>
            <person name="Robinson A.J."/>
            <person name="Natvig D.O."/>
        </authorList>
    </citation>
    <scope>NUCLEOTIDE SEQUENCE [LARGE SCALE GENOMIC DNA]</scope>
    <source>
        <strain evidence="2 3">CBS 609.92</strain>
    </source>
</reference>
<dbReference type="EMBL" id="QJNS01000407">
    <property type="protein sequence ID" value="RYO78110.1"/>
    <property type="molecule type" value="Genomic_DNA"/>
</dbReference>
<gene>
    <name evidence="2" type="ORF">DL762_008868</name>
</gene>
<organism evidence="2 3">
    <name type="scientific">Monosporascus cannonballus</name>
    <dbReference type="NCBI Taxonomy" id="155416"/>
    <lineage>
        <taxon>Eukaryota</taxon>
        <taxon>Fungi</taxon>
        <taxon>Dikarya</taxon>
        <taxon>Ascomycota</taxon>
        <taxon>Pezizomycotina</taxon>
        <taxon>Sordariomycetes</taxon>
        <taxon>Xylariomycetidae</taxon>
        <taxon>Xylariales</taxon>
        <taxon>Xylariales incertae sedis</taxon>
        <taxon>Monosporascus</taxon>
    </lineage>
</organism>
<feature type="signal peptide" evidence="1">
    <location>
        <begin position="1"/>
        <end position="21"/>
    </location>
</feature>
<evidence type="ECO:0000313" key="2">
    <source>
        <dbReference type="EMBL" id="RYO78110.1"/>
    </source>
</evidence>
<proteinExistence type="predicted"/>
<name>A0ABY0GUY3_9PEZI</name>
<protein>
    <submittedName>
        <fullName evidence="2">Uncharacterized protein</fullName>
    </submittedName>
</protein>
<sequence length="160" mass="16619">MYIKDPLSPLILGLLMTGAAAMEPPFNVTAISARYGKSRIECWQLDSPFTVSTQPGIAGGGAARLGDVSEITWVAALSGLGYITVPGDKSNGLYGAGGEILFVADTANVSLQGHRSLYPGVTETIVLQIPTRNGEIPSHNVLHQGPCSASEVARGRGLGI</sequence>
<accession>A0ABY0GUY3</accession>
<comment type="caution">
    <text evidence="2">The sequence shown here is derived from an EMBL/GenBank/DDBJ whole genome shotgun (WGS) entry which is preliminary data.</text>
</comment>
<keyword evidence="3" id="KW-1185">Reference proteome</keyword>